<dbReference type="STRING" id="33995.KOEU_39200"/>
<protein>
    <submittedName>
        <fullName evidence="1">Uncharacterized protein</fullName>
    </submittedName>
</protein>
<dbReference type="EMBL" id="LHUQ01000104">
    <property type="protein sequence ID" value="KON62596.1"/>
    <property type="molecule type" value="Genomic_DNA"/>
</dbReference>
<dbReference type="PATRIC" id="fig|33995.3.peg.4340"/>
<dbReference type="OrthoDB" id="9999705at2"/>
<comment type="caution">
    <text evidence="1">The sequence shown here is derived from an EMBL/GenBank/DDBJ whole genome shotgun (WGS) entry which is preliminary data.</text>
</comment>
<evidence type="ECO:0000313" key="2">
    <source>
        <dbReference type="Proteomes" id="UP000037566"/>
    </source>
</evidence>
<gene>
    <name evidence="1" type="ORF">KOEU_39200</name>
</gene>
<keyword evidence="2" id="KW-1185">Reference proteome</keyword>
<evidence type="ECO:0000313" key="1">
    <source>
        <dbReference type="EMBL" id="KON62596.1"/>
    </source>
</evidence>
<dbReference type="AlphaFoldDB" id="A0A0M0ECC8"/>
<dbReference type="RefSeq" id="WP_053324300.1">
    <property type="nucleotide sequence ID" value="NZ_LHUQ01000104.1"/>
</dbReference>
<accession>A0A0M0ECC8</accession>
<sequence length="122" mass="13376">MSQADRRRARNQIRRINRARRFPYNTCGASRHMQMIGEALASGQPYPMLDEEPEHCGLSMLSVVECLFKARSLLLKHGINPASGYPIESPAHAAWHARQEALLTAALAAKAAPLPDNTGGKS</sequence>
<reference evidence="1" key="1">
    <citation type="submission" date="2015-08" db="EMBL/GenBank/DDBJ databases">
        <title>Draft genome sequence of Komagataeibacter europaeus CECT 8546 a cellulose producer strain from vinegar produced by the traditional method.</title>
        <authorList>
            <person name="Poehlein A."/>
            <person name="Valera M.J."/>
            <person name="Haack F.S."/>
            <person name="Mas A."/>
            <person name="Daniel R."/>
            <person name="Streit W.R."/>
            <person name="Mateo E."/>
        </authorList>
    </citation>
    <scope>NUCLEOTIDE SEQUENCE [LARGE SCALE GENOMIC DNA]</scope>
    <source>
        <strain evidence="1">CECT 8546</strain>
    </source>
</reference>
<dbReference type="Proteomes" id="UP000037566">
    <property type="component" value="Unassembled WGS sequence"/>
</dbReference>
<organism evidence="1 2">
    <name type="scientific">Komagataeibacter europaeus</name>
    <name type="common">Gluconacetobacter europaeus</name>
    <dbReference type="NCBI Taxonomy" id="33995"/>
    <lineage>
        <taxon>Bacteria</taxon>
        <taxon>Pseudomonadati</taxon>
        <taxon>Pseudomonadota</taxon>
        <taxon>Alphaproteobacteria</taxon>
        <taxon>Acetobacterales</taxon>
        <taxon>Acetobacteraceae</taxon>
        <taxon>Komagataeibacter</taxon>
    </lineage>
</organism>
<name>A0A0M0ECC8_KOMEU</name>
<proteinExistence type="predicted"/>